<reference evidence="1 2" key="1">
    <citation type="submission" date="2022-06" db="EMBL/GenBank/DDBJ databases">
        <title>Genomic Encyclopedia of Archaeal and Bacterial Type Strains, Phase II (KMG-II): from individual species to whole genera.</title>
        <authorList>
            <person name="Goeker M."/>
        </authorList>
    </citation>
    <scope>NUCLEOTIDE SEQUENCE [LARGE SCALE GENOMIC DNA]</scope>
    <source>
        <strain evidence="1 2">DSM 44255</strain>
    </source>
</reference>
<name>A0ABT1I5K6_9PSEU</name>
<proteinExistence type="predicted"/>
<sequence length="104" mass="10937">MGGVVHKKSLVLKVILVVGVGLVGACSAEGELRREEVVAKLVADPRTKDAPKRVVDCVADWYMEYASPEQVRAFLDGGELGQVGGGERGREVITGCLRGAADNG</sequence>
<dbReference type="EMBL" id="JAMTCO010000001">
    <property type="protein sequence ID" value="MCP2267912.1"/>
    <property type="molecule type" value="Genomic_DNA"/>
</dbReference>
<dbReference type="RefSeq" id="WP_253884829.1">
    <property type="nucleotide sequence ID" value="NZ_BAAAVB010000002.1"/>
</dbReference>
<protein>
    <recommendedName>
        <fullName evidence="3">Lipoprotein</fullName>
    </recommendedName>
</protein>
<comment type="caution">
    <text evidence="1">The sequence shown here is derived from an EMBL/GenBank/DDBJ whole genome shotgun (WGS) entry which is preliminary data.</text>
</comment>
<gene>
    <name evidence="1" type="ORF">LV75_000394</name>
</gene>
<dbReference type="PROSITE" id="PS51257">
    <property type="entry name" value="PROKAR_LIPOPROTEIN"/>
    <property type="match status" value="1"/>
</dbReference>
<organism evidence="1 2">
    <name type="scientific">Actinokineospora diospyrosa</name>
    <dbReference type="NCBI Taxonomy" id="103728"/>
    <lineage>
        <taxon>Bacteria</taxon>
        <taxon>Bacillati</taxon>
        <taxon>Actinomycetota</taxon>
        <taxon>Actinomycetes</taxon>
        <taxon>Pseudonocardiales</taxon>
        <taxon>Pseudonocardiaceae</taxon>
        <taxon>Actinokineospora</taxon>
    </lineage>
</organism>
<evidence type="ECO:0000313" key="2">
    <source>
        <dbReference type="Proteomes" id="UP001205185"/>
    </source>
</evidence>
<keyword evidence="2" id="KW-1185">Reference proteome</keyword>
<evidence type="ECO:0008006" key="3">
    <source>
        <dbReference type="Google" id="ProtNLM"/>
    </source>
</evidence>
<evidence type="ECO:0000313" key="1">
    <source>
        <dbReference type="EMBL" id="MCP2267912.1"/>
    </source>
</evidence>
<accession>A0ABT1I5K6</accession>
<dbReference type="Proteomes" id="UP001205185">
    <property type="component" value="Unassembled WGS sequence"/>
</dbReference>